<feature type="domain" description="TauD/TfdA-like" evidence="8">
    <location>
        <begin position="64"/>
        <end position="356"/>
    </location>
</feature>
<dbReference type="OrthoDB" id="10257314at2759"/>
<dbReference type="EMBL" id="CP014503">
    <property type="protein sequence ID" value="ANB14599.1"/>
    <property type="molecule type" value="Genomic_DNA"/>
</dbReference>
<dbReference type="SUPFAM" id="SSF51197">
    <property type="entry name" value="Clavaminate synthase-like"/>
    <property type="match status" value="1"/>
</dbReference>
<evidence type="ECO:0000256" key="6">
    <source>
        <dbReference type="ARBA" id="ARBA00023004"/>
    </source>
</evidence>
<keyword evidence="5" id="KW-0560">Oxidoreductase</keyword>
<evidence type="ECO:0000256" key="2">
    <source>
        <dbReference type="ARBA" id="ARBA00005896"/>
    </source>
</evidence>
<dbReference type="Proteomes" id="UP000189580">
    <property type="component" value="Chromosome b"/>
</dbReference>
<comment type="cofactor">
    <cofactor evidence="1">
        <name>Fe(2+)</name>
        <dbReference type="ChEBI" id="CHEBI:29033"/>
    </cofactor>
</comment>
<dbReference type="GO" id="GO:0016706">
    <property type="term" value="F:2-oxoglutarate-dependent dioxygenase activity"/>
    <property type="evidence" value="ECO:0007669"/>
    <property type="project" value="TreeGrafter"/>
</dbReference>
<proteinExistence type="inferred from homology"/>
<sequence length="385" mass="42621">MSPPTAVEPPKPVILDSKQFKKAGGDYKGLSPFFDKPTEGPSYQPNTKPLKASGALDEKYSFSEVSPVIGREYTGAQLRDILQDQELLRDLAITVSRRGVVFFRNQALTAEEQKELADKLGVLTGKPSTSKLHIHPRTPGGGFLKPDGSEIDPEITIISSKLQKSLYENRNRYKENASRGWHADFAFEPIPSTYSVLKIIEKPEVGGDTLWISGNGLYDKLSPSFREYLETLYATFQGSGIEKAAQGKFDLFAGPRGAPENVGTELKAVHPAIRTNPVTGWKSLYAAGAQFSHFNDITEDESGALQRYLKSVLIGSHDLQARFKWGKNDVAIWDNRSVFHSATNDYFETAVERLGVRTVGLGERPYFDPKSKSRSDDLRESGLSV</sequence>
<evidence type="ECO:0000256" key="1">
    <source>
        <dbReference type="ARBA" id="ARBA00001954"/>
    </source>
</evidence>
<dbReference type="PANTHER" id="PTHR30468:SF10">
    <property type="entry name" value="TAUD_TFDA-LIKE DOMAIN-CONTAINING PROTEIN"/>
    <property type="match status" value="1"/>
</dbReference>
<keyword evidence="6" id="KW-0408">Iron</keyword>
<feature type="region of interest" description="Disordered" evidence="7">
    <location>
        <begin position="31"/>
        <end position="50"/>
    </location>
</feature>
<evidence type="ECO:0000313" key="10">
    <source>
        <dbReference type="Proteomes" id="UP000189580"/>
    </source>
</evidence>
<dbReference type="AlphaFoldDB" id="A0A167EY61"/>
<evidence type="ECO:0000256" key="5">
    <source>
        <dbReference type="ARBA" id="ARBA00023002"/>
    </source>
</evidence>
<dbReference type="GO" id="GO:0005737">
    <property type="term" value="C:cytoplasm"/>
    <property type="evidence" value="ECO:0007669"/>
    <property type="project" value="TreeGrafter"/>
</dbReference>
<evidence type="ECO:0000256" key="7">
    <source>
        <dbReference type="SAM" id="MobiDB-lite"/>
    </source>
</evidence>
<comment type="similarity">
    <text evidence="2">Belongs to the TfdA dioxygenase family.</text>
</comment>
<evidence type="ECO:0000256" key="3">
    <source>
        <dbReference type="ARBA" id="ARBA00022723"/>
    </source>
</evidence>
<evidence type="ECO:0000259" key="8">
    <source>
        <dbReference type="Pfam" id="PF02668"/>
    </source>
</evidence>
<evidence type="ECO:0000256" key="4">
    <source>
        <dbReference type="ARBA" id="ARBA00022964"/>
    </source>
</evidence>
<evidence type="ECO:0000313" key="9">
    <source>
        <dbReference type="EMBL" id="ANB14599.1"/>
    </source>
</evidence>
<dbReference type="PANTHER" id="PTHR30468">
    <property type="entry name" value="ALPHA-KETOGLUTARATE-DEPENDENT SULFONATE DIOXYGENASE"/>
    <property type="match status" value="1"/>
</dbReference>
<dbReference type="RefSeq" id="XP_018737076.1">
    <property type="nucleotide sequence ID" value="XM_018879132.1"/>
</dbReference>
<keyword evidence="3" id="KW-0479">Metal-binding</keyword>
<dbReference type="GeneID" id="30034090"/>
<dbReference type="Gene3D" id="3.60.130.10">
    <property type="entry name" value="Clavaminate synthase-like"/>
    <property type="match status" value="1"/>
</dbReference>
<keyword evidence="4" id="KW-0223">Dioxygenase</keyword>
<accession>A0A167EY61</accession>
<organism evidence="9 10">
    <name type="scientific">Sugiyamaella lignohabitans</name>
    <dbReference type="NCBI Taxonomy" id="796027"/>
    <lineage>
        <taxon>Eukaryota</taxon>
        <taxon>Fungi</taxon>
        <taxon>Dikarya</taxon>
        <taxon>Ascomycota</taxon>
        <taxon>Saccharomycotina</taxon>
        <taxon>Dipodascomycetes</taxon>
        <taxon>Dipodascales</taxon>
        <taxon>Trichomonascaceae</taxon>
        <taxon>Sugiyamaella</taxon>
    </lineage>
</organism>
<dbReference type="InterPro" id="IPR003819">
    <property type="entry name" value="TauD/TfdA-like"/>
</dbReference>
<keyword evidence="10" id="KW-1185">Reference proteome</keyword>
<reference evidence="9 10" key="1">
    <citation type="submission" date="2016-02" db="EMBL/GenBank/DDBJ databases">
        <title>Complete genome sequence and transcriptome regulation of the pentose utilising yeast Sugiyamaella lignohabitans.</title>
        <authorList>
            <person name="Bellasio M."/>
            <person name="Peymann A."/>
            <person name="Valli M."/>
            <person name="Sipitzky M."/>
            <person name="Graf A."/>
            <person name="Sauer M."/>
            <person name="Marx H."/>
            <person name="Mattanovich D."/>
        </authorList>
    </citation>
    <scope>NUCLEOTIDE SEQUENCE [LARGE SCALE GENOMIC DNA]</scope>
    <source>
        <strain evidence="9 10">CBS 10342</strain>
    </source>
</reference>
<dbReference type="KEGG" id="slb:AWJ20_2204"/>
<dbReference type="GO" id="GO:0046872">
    <property type="term" value="F:metal ion binding"/>
    <property type="evidence" value="ECO:0007669"/>
    <property type="project" value="UniProtKB-KW"/>
</dbReference>
<name>A0A167EY61_9ASCO</name>
<gene>
    <name evidence="9" type="primary">JLP1</name>
    <name evidence="9" type="ORF">AWJ20_2204</name>
</gene>
<protein>
    <submittedName>
        <fullName evidence="9">Jlp1p</fullName>
    </submittedName>
</protein>
<dbReference type="InterPro" id="IPR051323">
    <property type="entry name" value="AtsK-like"/>
</dbReference>
<dbReference type="InterPro" id="IPR042098">
    <property type="entry name" value="TauD-like_sf"/>
</dbReference>
<dbReference type="Pfam" id="PF02668">
    <property type="entry name" value="TauD"/>
    <property type="match status" value="1"/>
</dbReference>